<dbReference type="AlphaFoldDB" id="A0A7Y0L4L4"/>
<accession>A0A7Y0L4L4</accession>
<dbReference type="InterPro" id="IPR006328">
    <property type="entry name" value="2-HAD"/>
</dbReference>
<dbReference type="InterPro" id="IPR036412">
    <property type="entry name" value="HAD-like_sf"/>
</dbReference>
<keyword evidence="3" id="KW-1185">Reference proteome</keyword>
<dbReference type="SUPFAM" id="SSF56784">
    <property type="entry name" value="HAD-like"/>
    <property type="match status" value="1"/>
</dbReference>
<proteinExistence type="predicted"/>
<dbReference type="NCBIfam" id="TIGR01493">
    <property type="entry name" value="HAD-SF-IA-v2"/>
    <property type="match status" value="1"/>
</dbReference>
<dbReference type="PANTHER" id="PTHR43316:SF3">
    <property type="entry name" value="HALOACID DEHALOGENASE, TYPE II (AFU_ORTHOLOGUE AFUA_2G07750)-RELATED"/>
    <property type="match status" value="1"/>
</dbReference>
<organism evidence="2 3">
    <name type="scientific">Sulfobacillus harzensis</name>
    <dbReference type="NCBI Taxonomy" id="2729629"/>
    <lineage>
        <taxon>Bacteria</taxon>
        <taxon>Bacillati</taxon>
        <taxon>Bacillota</taxon>
        <taxon>Clostridia</taxon>
        <taxon>Eubacteriales</taxon>
        <taxon>Clostridiales Family XVII. Incertae Sedis</taxon>
        <taxon>Sulfobacillus</taxon>
    </lineage>
</organism>
<dbReference type="Pfam" id="PF00702">
    <property type="entry name" value="Hydrolase"/>
    <property type="match status" value="1"/>
</dbReference>
<evidence type="ECO:0000313" key="2">
    <source>
        <dbReference type="EMBL" id="NMP22993.1"/>
    </source>
</evidence>
<dbReference type="InterPro" id="IPR006439">
    <property type="entry name" value="HAD-SF_hydro_IA"/>
</dbReference>
<name>A0A7Y0L4L4_9FIRM</name>
<dbReference type="EMBL" id="JABBVZ010000037">
    <property type="protein sequence ID" value="NMP22993.1"/>
    <property type="molecule type" value="Genomic_DNA"/>
</dbReference>
<evidence type="ECO:0000313" key="3">
    <source>
        <dbReference type="Proteomes" id="UP000533476"/>
    </source>
</evidence>
<gene>
    <name evidence="2" type="ORF">HIJ39_11605</name>
</gene>
<dbReference type="InterPro" id="IPR023214">
    <property type="entry name" value="HAD_sf"/>
</dbReference>
<dbReference type="Proteomes" id="UP000533476">
    <property type="component" value="Unassembled WGS sequence"/>
</dbReference>
<dbReference type="PANTHER" id="PTHR43316">
    <property type="entry name" value="HYDROLASE, HALOACID DELAHOGENASE-RELATED"/>
    <property type="match status" value="1"/>
</dbReference>
<reference evidence="2 3" key="1">
    <citation type="submission" date="2020-04" db="EMBL/GenBank/DDBJ databases">
        <authorList>
            <person name="Zhang R."/>
            <person name="Schippers A."/>
        </authorList>
    </citation>
    <scope>NUCLEOTIDE SEQUENCE [LARGE SCALE GENOMIC DNA]</scope>
    <source>
        <strain evidence="2 3">DSM 109850</strain>
    </source>
</reference>
<dbReference type="NCBIfam" id="TIGR01428">
    <property type="entry name" value="HAD_type_II"/>
    <property type="match status" value="1"/>
</dbReference>
<dbReference type="GO" id="GO:0019120">
    <property type="term" value="F:hydrolase activity, acting on acid halide bonds, in C-halide compounds"/>
    <property type="evidence" value="ECO:0007669"/>
    <property type="project" value="InterPro"/>
</dbReference>
<dbReference type="PRINTS" id="PR00413">
    <property type="entry name" value="HADHALOGNASE"/>
</dbReference>
<evidence type="ECO:0000256" key="1">
    <source>
        <dbReference type="ARBA" id="ARBA00022801"/>
    </source>
</evidence>
<keyword evidence="1" id="KW-0378">Hydrolase</keyword>
<dbReference type="Gene3D" id="3.40.50.1000">
    <property type="entry name" value="HAD superfamily/HAD-like"/>
    <property type="match status" value="1"/>
</dbReference>
<dbReference type="InterPro" id="IPR051540">
    <property type="entry name" value="S-2-haloacid_dehalogenase"/>
</dbReference>
<protein>
    <submittedName>
        <fullName evidence="2">Haloacid dehalogenase type II</fullName>
    </submittedName>
</protein>
<sequence>MNMSVSEAAMDRLMGAWNRPVPFPDAKPALQKLKGFSRVILSNGDEAMLSEGVAHSGLSPWLEDVLSVEPARHYKPHPQAYRQVLARYGVPRGEVWFVSSNGWDAAGASSFGFRSIWVNRRSQVRERLVAEPRKEVSNLVEAAEVIRAGV</sequence>
<comment type="caution">
    <text evidence="2">The sequence shown here is derived from an EMBL/GenBank/DDBJ whole genome shotgun (WGS) entry which is preliminary data.</text>
</comment>